<dbReference type="AlphaFoldDB" id="B2VEF0"/>
<evidence type="ECO:0000313" key="3">
    <source>
        <dbReference type="Proteomes" id="UP000001726"/>
    </source>
</evidence>
<evidence type="ECO:0000313" key="2">
    <source>
        <dbReference type="EMBL" id="CAO96948.1"/>
    </source>
</evidence>
<dbReference type="Pfam" id="PF02510">
    <property type="entry name" value="SPAN"/>
    <property type="match status" value="1"/>
</dbReference>
<feature type="domain" description="Surface presentation of antigen" evidence="1">
    <location>
        <begin position="188"/>
        <end position="266"/>
    </location>
</feature>
<dbReference type="STRING" id="465817.ETA_19020"/>
<sequence>MSILNRQKKSKQNELAQCEVSFTQAYCFQIFFERSLGGGGNNTTGGVVGHLSSQEKLKFLEPMKNSENAEKSIFYRITQSLLVQQKINPGSPIENKLKQENSESLDTSRIISTGLLKPDEYAQHFQDKDEVAGARLYSPVSLLHEDMLSADKKNIINGEALHQTLSNTQQFIRKSISTGDPGVELNSTKNCELEYQFQRWNGDHFVRVSLPTEFSSDGMVKLTPSDIRVADALSKNIDSKLHLIPDVLMQQQKENRREHPHAEEEEE</sequence>
<proteinExistence type="predicted"/>
<name>B2VEF0_ERWT9</name>
<dbReference type="Proteomes" id="UP000001726">
    <property type="component" value="Chromosome"/>
</dbReference>
<evidence type="ECO:0000259" key="1">
    <source>
        <dbReference type="Pfam" id="PF02510"/>
    </source>
</evidence>
<organism evidence="2 3">
    <name type="scientific">Erwinia tasmaniensis (strain DSM 17950 / CFBP 7177 / CIP 109463 / NCPPB 4357 / Et1/99)</name>
    <dbReference type="NCBI Taxonomy" id="465817"/>
    <lineage>
        <taxon>Bacteria</taxon>
        <taxon>Pseudomonadati</taxon>
        <taxon>Pseudomonadota</taxon>
        <taxon>Gammaproteobacteria</taxon>
        <taxon>Enterobacterales</taxon>
        <taxon>Erwiniaceae</taxon>
        <taxon>Erwinia</taxon>
    </lineage>
</organism>
<dbReference type="HOGENOM" id="CLU_1041057_0_0_6"/>
<keyword evidence="3" id="KW-1185">Reference proteome</keyword>
<dbReference type="EMBL" id="CU468135">
    <property type="protein sequence ID" value="CAO96948.1"/>
    <property type="molecule type" value="Genomic_DNA"/>
</dbReference>
<gene>
    <name evidence="2" type="ordered locus">ETA_19020</name>
</gene>
<dbReference type="eggNOG" id="ENOG502ZIWC">
    <property type="taxonomic scope" value="Bacteria"/>
</dbReference>
<reference evidence="2 3" key="1">
    <citation type="journal article" date="2008" name="Environ. Microbiol.">
        <title>The genome of Erwinia tasmaniensis strain Et1/99, a non-pathogenic bacterium in the genus Erwinia.</title>
        <authorList>
            <person name="Kube M."/>
            <person name="Migdoll A.M."/>
            <person name="Mueller I."/>
            <person name="Kuhl H."/>
            <person name="Beck A."/>
            <person name="Reinhardt R."/>
            <person name="Geider K."/>
        </authorList>
    </citation>
    <scope>NUCLEOTIDE SEQUENCE [LARGE SCALE GENOMIC DNA]</scope>
    <source>
        <strain evidence="3">DSM 17950 / CFBP 7177 / CIP 109463 / NCPPB 4357 / Et1/99</strain>
    </source>
</reference>
<dbReference type="InterPro" id="IPR056746">
    <property type="entry name" value="SPAN_dom"/>
</dbReference>
<dbReference type="KEGG" id="eta:ETA_19020"/>
<accession>B2VEF0</accession>
<protein>
    <recommendedName>
        <fullName evidence="1">Surface presentation of antigen domain-containing protein</fullName>
    </recommendedName>
</protein>